<dbReference type="InterPro" id="IPR003362">
    <property type="entry name" value="Bact_transf"/>
</dbReference>
<comment type="caution">
    <text evidence="9">The sequence shown here is derived from an EMBL/GenBank/DDBJ whole genome shotgun (WGS) entry which is preliminary data.</text>
</comment>
<evidence type="ECO:0000259" key="8">
    <source>
        <dbReference type="Pfam" id="PF02397"/>
    </source>
</evidence>
<keyword evidence="5 7" id="KW-1133">Transmembrane helix</keyword>
<comment type="similarity">
    <text evidence="2">Belongs to the bacterial sugar transferase family.</text>
</comment>
<keyword evidence="4 7" id="KW-0812">Transmembrane</keyword>
<comment type="subcellular location">
    <subcellularLocation>
        <location evidence="1">Membrane</location>
        <topology evidence="1">Multi-pass membrane protein</topology>
    </subcellularLocation>
</comment>
<dbReference type="NCBIfam" id="TIGR03025">
    <property type="entry name" value="EPS_sugtrans"/>
    <property type="match status" value="1"/>
</dbReference>
<evidence type="ECO:0000256" key="6">
    <source>
        <dbReference type="ARBA" id="ARBA00023136"/>
    </source>
</evidence>
<evidence type="ECO:0000256" key="4">
    <source>
        <dbReference type="ARBA" id="ARBA00022692"/>
    </source>
</evidence>
<evidence type="ECO:0000256" key="7">
    <source>
        <dbReference type="SAM" id="Phobius"/>
    </source>
</evidence>
<sequence>MIRSHQNTYGALFRLLDIVLILGLLPLCLWAYSQPMSFIYFSAGLLSSISYLLVAESFGVYRSWRGASALHILSVAGSAWVLVCVGLTALAFFAKVTSDFSRVVTGGWMLSVAVSMMLWRFGFGRLLGYLRAKGINTRRAAIVGVNECALAMRHQLESTPELGYVFGGFFDDRNDNRVLEEYPDMVLEGQIAELISRTRNGEFEVIFLALPLKAQKRIDEILQYCGDTTASVHLIPDFFTFNLMHARLSEVGNMQTISVYDTPIFGFNDVLKRLFDVVFSVGVLSVIALPMLVIAAAIKFTSPGPVIFKQYRYGLDGRKIQVWKFRSMSVMENSAKVVQARKGDARITPVGAFIRKTSLDELPQFINVLQGRMSVVGPRPHAVAHNEEYRKLIPYYMLRHKVKPGITGWAQINGYRGETDTLDKMSGRVDYDLEYIRNWSLWMDVKIVFLTFFKGFTGSHVH</sequence>
<feature type="domain" description="Bacterial sugar transferase" evidence="8">
    <location>
        <begin position="272"/>
        <end position="455"/>
    </location>
</feature>
<dbReference type="EMBL" id="JBBKTX010000010">
    <property type="protein sequence ID" value="MFK4752609.1"/>
    <property type="molecule type" value="Genomic_DNA"/>
</dbReference>
<gene>
    <name evidence="9" type="ORF">WG929_09345</name>
</gene>
<dbReference type="PANTHER" id="PTHR30576">
    <property type="entry name" value="COLANIC BIOSYNTHESIS UDP-GLUCOSE LIPID CARRIER TRANSFERASE"/>
    <property type="match status" value="1"/>
</dbReference>
<dbReference type="SUPFAM" id="SSF51735">
    <property type="entry name" value="NAD(P)-binding Rossmann-fold domains"/>
    <property type="match status" value="1"/>
</dbReference>
<dbReference type="RefSeq" id="WP_416205823.1">
    <property type="nucleotide sequence ID" value="NZ_JBBKTX010000010.1"/>
</dbReference>
<evidence type="ECO:0000313" key="9">
    <source>
        <dbReference type="EMBL" id="MFK4752609.1"/>
    </source>
</evidence>
<accession>A0ABW8NI15</accession>
<name>A0ABW8NI15_9GAMM</name>
<protein>
    <submittedName>
        <fullName evidence="9">Undecaprenyl-phosphate glucose phosphotransferase</fullName>
        <ecNumber evidence="9">2.7.8.31</ecNumber>
    </submittedName>
</protein>
<dbReference type="NCBIfam" id="TIGR03023">
    <property type="entry name" value="WcaJ_sugtrans"/>
    <property type="match status" value="1"/>
</dbReference>
<proteinExistence type="inferred from homology"/>
<feature type="transmembrane region" description="Helical" evidence="7">
    <location>
        <begin position="12"/>
        <end position="32"/>
    </location>
</feature>
<dbReference type="Gene3D" id="3.40.50.720">
    <property type="entry name" value="NAD(P)-binding Rossmann-like Domain"/>
    <property type="match status" value="1"/>
</dbReference>
<dbReference type="InterPro" id="IPR036291">
    <property type="entry name" value="NAD(P)-bd_dom_sf"/>
</dbReference>
<feature type="transmembrane region" description="Helical" evidence="7">
    <location>
        <begin position="106"/>
        <end position="123"/>
    </location>
</feature>
<evidence type="ECO:0000256" key="3">
    <source>
        <dbReference type="ARBA" id="ARBA00022679"/>
    </source>
</evidence>
<reference evidence="9 10" key="1">
    <citation type="submission" date="2024-03" db="EMBL/GenBank/DDBJ databases">
        <title>High-quality draft genome sequence of Oceanobacter sp. wDCs-4.</title>
        <authorList>
            <person name="Dong C."/>
        </authorList>
    </citation>
    <scope>NUCLEOTIDE SEQUENCE [LARGE SCALE GENOMIC DNA]</scope>
    <source>
        <strain evidence="10">wDCs-4</strain>
    </source>
</reference>
<dbReference type="Proteomes" id="UP001620597">
    <property type="component" value="Unassembled WGS sequence"/>
</dbReference>
<feature type="transmembrane region" description="Helical" evidence="7">
    <location>
        <begin position="274"/>
        <end position="298"/>
    </location>
</feature>
<dbReference type="Pfam" id="PF02397">
    <property type="entry name" value="Bac_transf"/>
    <property type="match status" value="1"/>
</dbReference>
<dbReference type="GO" id="GO:0089702">
    <property type="term" value="F:undecaprenyl-phosphate glucose phosphotransferase activity"/>
    <property type="evidence" value="ECO:0007669"/>
    <property type="project" value="UniProtKB-EC"/>
</dbReference>
<evidence type="ECO:0000256" key="5">
    <source>
        <dbReference type="ARBA" id="ARBA00022989"/>
    </source>
</evidence>
<keyword evidence="6 7" id="KW-0472">Membrane</keyword>
<keyword evidence="10" id="KW-1185">Reference proteome</keyword>
<keyword evidence="3 9" id="KW-0808">Transferase</keyword>
<dbReference type="InterPro" id="IPR017473">
    <property type="entry name" value="Undecaprenyl-P_gluc_Ptfrase"/>
</dbReference>
<evidence type="ECO:0000256" key="1">
    <source>
        <dbReference type="ARBA" id="ARBA00004141"/>
    </source>
</evidence>
<feature type="transmembrane region" description="Helical" evidence="7">
    <location>
        <begin position="38"/>
        <end position="60"/>
    </location>
</feature>
<dbReference type="PANTHER" id="PTHR30576:SF21">
    <property type="entry name" value="UDP-GLUCOSE:UNDECAPRENYL-PHOSPHATE GLUCOSE-1-PHOSPHATE TRANSFERASE"/>
    <property type="match status" value="1"/>
</dbReference>
<dbReference type="EC" id="2.7.8.31" evidence="9"/>
<evidence type="ECO:0000313" key="10">
    <source>
        <dbReference type="Proteomes" id="UP001620597"/>
    </source>
</evidence>
<organism evidence="9 10">
    <name type="scientific">Oceanobacter antarcticus</name>
    <dbReference type="NCBI Taxonomy" id="3133425"/>
    <lineage>
        <taxon>Bacteria</taxon>
        <taxon>Pseudomonadati</taxon>
        <taxon>Pseudomonadota</taxon>
        <taxon>Gammaproteobacteria</taxon>
        <taxon>Oceanospirillales</taxon>
        <taxon>Oceanospirillaceae</taxon>
        <taxon>Oceanobacter</taxon>
    </lineage>
</organism>
<evidence type="ECO:0000256" key="2">
    <source>
        <dbReference type="ARBA" id="ARBA00006464"/>
    </source>
</evidence>
<dbReference type="Pfam" id="PF13727">
    <property type="entry name" value="CoA_binding_3"/>
    <property type="match status" value="1"/>
</dbReference>
<dbReference type="InterPro" id="IPR017475">
    <property type="entry name" value="EPS_sugar_tfrase"/>
</dbReference>
<feature type="transmembrane region" description="Helical" evidence="7">
    <location>
        <begin position="72"/>
        <end position="94"/>
    </location>
</feature>